<evidence type="ECO:0000256" key="1">
    <source>
        <dbReference type="ARBA" id="ARBA00007664"/>
    </source>
</evidence>
<feature type="chain" id="PRO_5046410808" evidence="6">
    <location>
        <begin position="22"/>
        <end position="264"/>
    </location>
</feature>
<dbReference type="STRING" id="7370.A0A1I8MP36"/>
<dbReference type="PANTHER" id="PTHR24276">
    <property type="entry name" value="POLYSERASE-RELATED"/>
    <property type="match status" value="1"/>
</dbReference>
<organism evidence="8 9">
    <name type="scientific">Musca domestica</name>
    <name type="common">House fly</name>
    <dbReference type="NCBI Taxonomy" id="7370"/>
    <lineage>
        <taxon>Eukaryota</taxon>
        <taxon>Metazoa</taxon>
        <taxon>Ecdysozoa</taxon>
        <taxon>Arthropoda</taxon>
        <taxon>Hexapoda</taxon>
        <taxon>Insecta</taxon>
        <taxon>Pterygota</taxon>
        <taxon>Neoptera</taxon>
        <taxon>Endopterygota</taxon>
        <taxon>Diptera</taxon>
        <taxon>Brachycera</taxon>
        <taxon>Muscomorpha</taxon>
        <taxon>Muscoidea</taxon>
        <taxon>Muscidae</taxon>
        <taxon>Musca</taxon>
    </lineage>
</organism>
<keyword evidence="8" id="KW-1185">Reference proteome</keyword>
<protein>
    <submittedName>
        <fullName evidence="9">Chymotrypsin-2</fullName>
    </submittedName>
</protein>
<dbReference type="eggNOG" id="KOG3627">
    <property type="taxonomic scope" value="Eukaryota"/>
</dbReference>
<dbReference type="InterPro" id="IPR018114">
    <property type="entry name" value="TRYPSIN_HIS"/>
</dbReference>
<proteinExistence type="inferred from homology"/>
<dbReference type="InterPro" id="IPR001314">
    <property type="entry name" value="Peptidase_S1A"/>
</dbReference>
<keyword evidence="6" id="KW-0732">Signal</keyword>
<accession>A0A9J7CMZ1</accession>
<dbReference type="Gene3D" id="2.40.10.10">
    <property type="entry name" value="Trypsin-like serine proteases"/>
    <property type="match status" value="1"/>
</dbReference>
<sequence length="264" mass="28858">MKLFQNITIALVALFATLAQGRVANIGKQLIDTRVIGGNDVPEGAIPFQVSIQNTFGEHICGGSIIAPQWILTAAHCMEWPKQYLKIVTGTVNWTKPDAEYFVEDVKIHCLYDQPMYHNDIALIKLAKPIVYNEKTKPVELATSNLLKQGDKLVLSGWGSTKLWGRTPDILQSAELDFMEHEKCSGAVRKAEWLGQGNICTDTSNGKGSCHNDSGGPLYDAVNKVLVGIVNWGQPCAAGYPDVFASVAYYHDWILTNMAGSGSC</sequence>
<keyword evidence="4" id="KW-0720">Serine protease</keyword>
<evidence type="ECO:0000313" key="9">
    <source>
        <dbReference type="RefSeq" id="XP_005179485.2"/>
    </source>
</evidence>
<evidence type="ECO:0000256" key="4">
    <source>
        <dbReference type="ARBA" id="ARBA00022825"/>
    </source>
</evidence>
<dbReference type="InterPro" id="IPR050430">
    <property type="entry name" value="Peptidase_S1"/>
</dbReference>
<dbReference type="Proteomes" id="UP001652621">
    <property type="component" value="Unplaced"/>
</dbReference>
<keyword evidence="3" id="KW-0378">Hydrolase</keyword>
<dbReference type="SMART" id="SM00020">
    <property type="entry name" value="Tryp_SPc"/>
    <property type="match status" value="1"/>
</dbReference>
<dbReference type="Pfam" id="PF00089">
    <property type="entry name" value="Trypsin"/>
    <property type="match status" value="1"/>
</dbReference>
<name>A0A9J7CMZ1_MUSDO</name>
<feature type="domain" description="Peptidase S1" evidence="7">
    <location>
        <begin position="35"/>
        <end position="259"/>
    </location>
</feature>
<evidence type="ECO:0000256" key="5">
    <source>
        <dbReference type="ARBA" id="ARBA00023157"/>
    </source>
</evidence>
<keyword evidence="2" id="KW-0645">Protease</keyword>
<dbReference type="InterPro" id="IPR001254">
    <property type="entry name" value="Trypsin_dom"/>
</dbReference>
<evidence type="ECO:0000259" key="7">
    <source>
        <dbReference type="PROSITE" id="PS50240"/>
    </source>
</evidence>
<dbReference type="OrthoDB" id="8440449at2759"/>
<dbReference type="InterPro" id="IPR043504">
    <property type="entry name" value="Peptidase_S1_PA_chymotrypsin"/>
</dbReference>
<dbReference type="InterPro" id="IPR009003">
    <property type="entry name" value="Peptidase_S1_PA"/>
</dbReference>
<comment type="similarity">
    <text evidence="1">Belongs to the peptidase S1 family.</text>
</comment>
<dbReference type="PANTHER" id="PTHR24276:SF98">
    <property type="entry name" value="FI18310P1-RELATED"/>
    <property type="match status" value="1"/>
</dbReference>
<evidence type="ECO:0000256" key="2">
    <source>
        <dbReference type="ARBA" id="ARBA00022670"/>
    </source>
</evidence>
<evidence type="ECO:0000256" key="3">
    <source>
        <dbReference type="ARBA" id="ARBA00022801"/>
    </source>
</evidence>
<dbReference type="PROSITE" id="PS50240">
    <property type="entry name" value="TRYPSIN_DOM"/>
    <property type="match status" value="1"/>
</dbReference>
<gene>
    <name evidence="9" type="primary">LOC101896001</name>
</gene>
<dbReference type="VEuPathDB" id="VectorBase:MDOMA2_006559"/>
<evidence type="ECO:0000313" key="8">
    <source>
        <dbReference type="Proteomes" id="UP001652621"/>
    </source>
</evidence>
<reference evidence="9" key="1">
    <citation type="submission" date="2025-08" db="UniProtKB">
        <authorList>
            <consortium name="RefSeq"/>
        </authorList>
    </citation>
    <scope>IDENTIFICATION</scope>
    <source>
        <strain evidence="9">Aabys</strain>
        <tissue evidence="9">Whole body</tissue>
    </source>
</reference>
<dbReference type="PRINTS" id="PR00722">
    <property type="entry name" value="CHYMOTRYPSIN"/>
</dbReference>
<dbReference type="CDD" id="cd00190">
    <property type="entry name" value="Tryp_SPc"/>
    <property type="match status" value="1"/>
</dbReference>
<dbReference type="PROSITE" id="PS00134">
    <property type="entry name" value="TRYPSIN_HIS"/>
    <property type="match status" value="1"/>
</dbReference>
<feature type="signal peptide" evidence="6">
    <location>
        <begin position="1"/>
        <end position="21"/>
    </location>
</feature>
<keyword evidence="5" id="KW-1015">Disulfide bond</keyword>
<dbReference type="SUPFAM" id="SSF50494">
    <property type="entry name" value="Trypsin-like serine proteases"/>
    <property type="match status" value="1"/>
</dbReference>
<evidence type="ECO:0000256" key="6">
    <source>
        <dbReference type="SAM" id="SignalP"/>
    </source>
</evidence>
<dbReference type="RefSeq" id="XP_005179485.2">
    <property type="nucleotide sequence ID" value="XM_005179428.4"/>
</dbReference>
<dbReference type="GeneID" id="101896001"/>
<dbReference type="VEuPathDB" id="VectorBase:MDOA007007"/>